<evidence type="ECO:0000313" key="2">
    <source>
        <dbReference type="EMBL" id="SBT39884.1"/>
    </source>
</evidence>
<proteinExistence type="predicted"/>
<reference evidence="4" key="1">
    <citation type="submission" date="2016-05" db="EMBL/GenBank/DDBJ databases">
        <authorList>
            <person name="Naeem R."/>
        </authorList>
    </citation>
    <scope>NUCLEOTIDE SEQUENCE [LARGE SCALE GENOMIC DNA]</scope>
</reference>
<dbReference type="EMBL" id="FLRE01000150">
    <property type="protein sequence ID" value="SBT39884.1"/>
    <property type="molecule type" value="Genomic_DNA"/>
</dbReference>
<dbReference type="EMBL" id="FLRD01000110">
    <property type="protein sequence ID" value="SBT39333.1"/>
    <property type="molecule type" value="Genomic_DNA"/>
</dbReference>
<evidence type="ECO:0000313" key="1">
    <source>
        <dbReference type="EMBL" id="SBT39333.1"/>
    </source>
</evidence>
<gene>
    <name evidence="1" type="ORF">POVWA1_039840</name>
    <name evidence="2" type="ORF">POVWA2_038570</name>
</gene>
<dbReference type="AlphaFoldDB" id="A0A1A8Z642"/>
<keyword evidence="4" id="KW-1185">Reference proteome</keyword>
<evidence type="ECO:0000313" key="4">
    <source>
        <dbReference type="Proteomes" id="UP000078555"/>
    </source>
</evidence>
<evidence type="ECO:0000313" key="3">
    <source>
        <dbReference type="Proteomes" id="UP000078550"/>
    </source>
</evidence>
<dbReference type="Proteomes" id="UP000078555">
    <property type="component" value="Unassembled WGS sequence"/>
</dbReference>
<protein>
    <submittedName>
        <fullName evidence="1">Uncharacterized protein</fullName>
    </submittedName>
</protein>
<reference evidence="1" key="3">
    <citation type="submission" date="2016-05" db="EMBL/GenBank/DDBJ databases">
        <authorList>
            <person name="Lavstsen T."/>
            <person name="Jespersen J.S."/>
        </authorList>
    </citation>
    <scope>NUCLEOTIDE SEQUENCE [LARGE SCALE GENOMIC DNA]</scope>
</reference>
<name>A0A1A8Z642_PLAOA</name>
<dbReference type="Proteomes" id="UP000078550">
    <property type="component" value="Unassembled WGS sequence"/>
</dbReference>
<sequence>MSLGRNVPNASRDQGDYNGIALLCLANLGMWDEHDAGRKKTGGGECTAMRCGAIGCNGRMFIVANQHVKVTTLAGKSLKKKKKKKKIL</sequence>
<reference evidence="3" key="2">
    <citation type="submission" date="2016-05" db="EMBL/GenBank/DDBJ databases">
        <authorList>
            <person name="Naeem Raeece"/>
        </authorList>
    </citation>
    <scope>NUCLEOTIDE SEQUENCE [LARGE SCALE GENOMIC DNA]</scope>
</reference>
<organism evidence="1 4">
    <name type="scientific">Plasmodium ovale wallikeri</name>
    <dbReference type="NCBI Taxonomy" id="864142"/>
    <lineage>
        <taxon>Eukaryota</taxon>
        <taxon>Sar</taxon>
        <taxon>Alveolata</taxon>
        <taxon>Apicomplexa</taxon>
        <taxon>Aconoidasida</taxon>
        <taxon>Haemosporida</taxon>
        <taxon>Plasmodiidae</taxon>
        <taxon>Plasmodium</taxon>
        <taxon>Plasmodium (Plasmodium)</taxon>
    </lineage>
</organism>
<accession>A0A1A8Z642</accession>